<dbReference type="InterPro" id="IPR000182">
    <property type="entry name" value="GNAT_dom"/>
</dbReference>
<evidence type="ECO:0000259" key="3">
    <source>
        <dbReference type="PROSITE" id="PS51186"/>
    </source>
</evidence>
<dbReference type="RefSeq" id="WP_006861082.1">
    <property type="nucleotide sequence ID" value="NZ_ACCL02000005.1"/>
</dbReference>
<dbReference type="GO" id="GO:0016747">
    <property type="term" value="F:acyltransferase activity, transferring groups other than amino-acyl groups"/>
    <property type="evidence" value="ECO:0007669"/>
    <property type="project" value="InterPro"/>
</dbReference>
<dbReference type="AlphaFoldDB" id="C6LCE0"/>
<reference evidence="4" key="1">
    <citation type="submission" date="2009-07" db="EMBL/GenBank/DDBJ databases">
        <authorList>
            <person name="Weinstock G."/>
            <person name="Sodergren E."/>
            <person name="Clifton S."/>
            <person name="Fulton L."/>
            <person name="Fulton B."/>
            <person name="Courtney L."/>
            <person name="Fronick C."/>
            <person name="Harrison M."/>
            <person name="Strong C."/>
            <person name="Farmer C."/>
            <person name="Delahaunty K."/>
            <person name="Markovic C."/>
            <person name="Hall O."/>
            <person name="Minx P."/>
            <person name="Tomlinson C."/>
            <person name="Mitreva M."/>
            <person name="Nelson J."/>
            <person name="Hou S."/>
            <person name="Wollam A."/>
            <person name="Pepin K.H."/>
            <person name="Johnson M."/>
            <person name="Bhonagiri V."/>
            <person name="Nash W.E."/>
            <person name="Warren W."/>
            <person name="Chinwalla A."/>
            <person name="Mardis E.R."/>
            <person name="Wilson R.K."/>
        </authorList>
    </citation>
    <scope>NUCLEOTIDE SEQUENCE [LARGE SCALE GENOMIC DNA]</scope>
    <source>
        <strain evidence="4">DSM 14469</strain>
    </source>
</reference>
<dbReference type="CDD" id="cd04301">
    <property type="entry name" value="NAT_SF"/>
    <property type="match status" value="1"/>
</dbReference>
<dbReference type="SUPFAM" id="SSF55729">
    <property type="entry name" value="Acyl-CoA N-acyltransferases (Nat)"/>
    <property type="match status" value="1"/>
</dbReference>
<keyword evidence="5" id="KW-1185">Reference proteome</keyword>
<name>C6LCE0_9FIRM</name>
<dbReference type="OrthoDB" id="9805924at2"/>
<feature type="domain" description="N-acetyltransferase" evidence="3">
    <location>
        <begin position="3"/>
        <end position="153"/>
    </location>
</feature>
<dbReference type="InterPro" id="IPR016181">
    <property type="entry name" value="Acyl_CoA_acyltransferase"/>
</dbReference>
<dbReference type="PANTHER" id="PTHR43877:SF2">
    <property type="entry name" value="AMINOALKYLPHOSPHONATE N-ACETYLTRANSFERASE-RELATED"/>
    <property type="match status" value="1"/>
</dbReference>
<evidence type="ECO:0000313" key="4">
    <source>
        <dbReference type="EMBL" id="EET61604.1"/>
    </source>
</evidence>
<gene>
    <name evidence="4" type="ORF">BRYFOR_06287</name>
</gene>
<comment type="caution">
    <text evidence="4">The sequence shown here is derived from an EMBL/GenBank/DDBJ whole genome shotgun (WGS) entry which is preliminary data.</text>
</comment>
<evidence type="ECO:0000313" key="5">
    <source>
        <dbReference type="Proteomes" id="UP000005561"/>
    </source>
</evidence>
<evidence type="ECO:0000256" key="1">
    <source>
        <dbReference type="ARBA" id="ARBA00022679"/>
    </source>
</evidence>
<dbReference type="Pfam" id="PF00583">
    <property type="entry name" value="Acetyltransf_1"/>
    <property type="match status" value="1"/>
</dbReference>
<dbReference type="eggNOG" id="COG0456">
    <property type="taxonomic scope" value="Bacteria"/>
</dbReference>
<dbReference type="STRING" id="168384.SAMN05660368_00165"/>
<protein>
    <submittedName>
        <fullName evidence="4">Acetyltransferase, GNAT family</fullName>
    </submittedName>
</protein>
<dbReference type="EMBL" id="ACCL02000005">
    <property type="protein sequence ID" value="EET61604.1"/>
    <property type="molecule type" value="Genomic_DNA"/>
</dbReference>
<dbReference type="PROSITE" id="PS51186">
    <property type="entry name" value="GNAT"/>
    <property type="match status" value="1"/>
</dbReference>
<keyword evidence="2" id="KW-0012">Acyltransferase</keyword>
<sequence>MNIRIRNAEEEDYTAAESMMRQVHQMHADWRPDIFRYHEPVLPQELFEQAVKEKTFFLAEYEGQTAGILYIRYRHIEDPVLVTRNTIFVDTMAVDEQYRGRGIGHAFFDFLRELKRQKGFDGIELEVNARNTAARRMYEEYGFTVESLNMELL</sequence>
<evidence type="ECO:0000256" key="2">
    <source>
        <dbReference type="ARBA" id="ARBA00023315"/>
    </source>
</evidence>
<proteinExistence type="predicted"/>
<organism evidence="4 5">
    <name type="scientific">Marvinbryantia formatexigens DSM 14469</name>
    <dbReference type="NCBI Taxonomy" id="478749"/>
    <lineage>
        <taxon>Bacteria</taxon>
        <taxon>Bacillati</taxon>
        <taxon>Bacillota</taxon>
        <taxon>Clostridia</taxon>
        <taxon>Lachnospirales</taxon>
        <taxon>Lachnospiraceae</taxon>
        <taxon>Marvinbryantia</taxon>
    </lineage>
</organism>
<dbReference type="PANTHER" id="PTHR43877">
    <property type="entry name" value="AMINOALKYLPHOSPHONATE N-ACETYLTRANSFERASE-RELATED-RELATED"/>
    <property type="match status" value="1"/>
</dbReference>
<accession>C6LCE0</accession>
<dbReference type="Proteomes" id="UP000005561">
    <property type="component" value="Unassembled WGS sequence"/>
</dbReference>
<dbReference type="InterPro" id="IPR050832">
    <property type="entry name" value="Bact_Acetyltransf"/>
</dbReference>
<keyword evidence="1" id="KW-0808">Transferase</keyword>
<dbReference type="Gene3D" id="3.40.630.30">
    <property type="match status" value="1"/>
</dbReference>